<evidence type="ECO:0000256" key="5">
    <source>
        <dbReference type="ARBA" id="ARBA00022670"/>
    </source>
</evidence>
<evidence type="ECO:0000256" key="9">
    <source>
        <dbReference type="ARBA" id="ARBA00023006"/>
    </source>
</evidence>
<organism evidence="14 15">
    <name type="scientific">Heterobasidion irregulare (strain TC 32-1)</name>
    <dbReference type="NCBI Taxonomy" id="747525"/>
    <lineage>
        <taxon>Eukaryota</taxon>
        <taxon>Fungi</taxon>
        <taxon>Dikarya</taxon>
        <taxon>Basidiomycota</taxon>
        <taxon>Agaricomycotina</taxon>
        <taxon>Agaricomycetes</taxon>
        <taxon>Russulales</taxon>
        <taxon>Bondarzewiaceae</taxon>
        <taxon>Heterobasidion</taxon>
        <taxon>Heterobasidion annosum species complex</taxon>
    </lineage>
</organism>
<evidence type="ECO:0000256" key="6">
    <source>
        <dbReference type="ARBA" id="ARBA00022801"/>
    </source>
</evidence>
<accession>W4JZZ2</accession>
<feature type="compositionally biased region" description="Polar residues" evidence="12">
    <location>
        <begin position="60"/>
        <end position="74"/>
    </location>
</feature>
<evidence type="ECO:0000256" key="3">
    <source>
        <dbReference type="ARBA" id="ARBA00022448"/>
    </source>
</evidence>
<evidence type="ECO:0000313" key="14">
    <source>
        <dbReference type="EMBL" id="ETW78416.1"/>
    </source>
</evidence>
<evidence type="ECO:0000256" key="11">
    <source>
        <dbReference type="RuleBase" id="RU363115"/>
    </source>
</evidence>
<proteinExistence type="inferred from homology"/>
<comment type="catalytic activity">
    <reaction evidence="10">
        <text>[protein]-C-terminal L-amino acid-glycyl-phosphatidylethanolamide + H2O = [protein]-C-terminal L-amino acid-glycine + a 1,2-diacyl-sn-glycero-3-phosphoethanolamine</text>
        <dbReference type="Rhea" id="RHEA:67548"/>
        <dbReference type="Rhea" id="RHEA-COMP:17323"/>
        <dbReference type="Rhea" id="RHEA-COMP:17324"/>
        <dbReference type="ChEBI" id="CHEBI:15377"/>
        <dbReference type="ChEBI" id="CHEBI:64612"/>
        <dbReference type="ChEBI" id="CHEBI:172940"/>
        <dbReference type="ChEBI" id="CHEBI:172941"/>
    </reaction>
    <physiologicalReaction direction="left-to-right" evidence="10">
        <dbReference type="Rhea" id="RHEA:67549"/>
    </physiologicalReaction>
</comment>
<dbReference type="eggNOG" id="KOG2674">
    <property type="taxonomic scope" value="Eukaryota"/>
</dbReference>
<feature type="compositionally biased region" description="Acidic residues" evidence="12">
    <location>
        <begin position="768"/>
        <end position="796"/>
    </location>
</feature>
<reference evidence="14 15" key="1">
    <citation type="journal article" date="2012" name="New Phytol.">
        <title>Insight into trade-off between wood decay and parasitism from the genome of a fungal forest pathogen.</title>
        <authorList>
            <person name="Olson A."/>
            <person name="Aerts A."/>
            <person name="Asiegbu F."/>
            <person name="Belbahri L."/>
            <person name="Bouzid O."/>
            <person name="Broberg A."/>
            <person name="Canback B."/>
            <person name="Coutinho P.M."/>
            <person name="Cullen D."/>
            <person name="Dalman K."/>
            <person name="Deflorio G."/>
            <person name="van Diepen L.T."/>
            <person name="Dunand C."/>
            <person name="Duplessis S."/>
            <person name="Durling M."/>
            <person name="Gonthier P."/>
            <person name="Grimwood J."/>
            <person name="Fossdal C.G."/>
            <person name="Hansson D."/>
            <person name="Henrissat B."/>
            <person name="Hietala A."/>
            <person name="Himmelstrand K."/>
            <person name="Hoffmeister D."/>
            <person name="Hogberg N."/>
            <person name="James T.Y."/>
            <person name="Karlsson M."/>
            <person name="Kohler A."/>
            <person name="Kues U."/>
            <person name="Lee Y.H."/>
            <person name="Lin Y.C."/>
            <person name="Lind M."/>
            <person name="Lindquist E."/>
            <person name="Lombard V."/>
            <person name="Lucas S."/>
            <person name="Lunden K."/>
            <person name="Morin E."/>
            <person name="Murat C."/>
            <person name="Park J."/>
            <person name="Raffaello T."/>
            <person name="Rouze P."/>
            <person name="Salamov A."/>
            <person name="Schmutz J."/>
            <person name="Solheim H."/>
            <person name="Stahlberg J."/>
            <person name="Velez H."/>
            <person name="de Vries R.P."/>
            <person name="Wiebenga A."/>
            <person name="Woodward S."/>
            <person name="Yakovlev I."/>
            <person name="Garbelotto M."/>
            <person name="Martin F."/>
            <person name="Grigoriev I.V."/>
            <person name="Stenlid J."/>
        </authorList>
    </citation>
    <scope>NUCLEOTIDE SEQUENCE [LARGE SCALE GENOMIC DNA]</scope>
    <source>
        <strain evidence="14 15">TC 32-1</strain>
    </source>
</reference>
<feature type="region of interest" description="Disordered" evidence="12">
    <location>
        <begin position="658"/>
        <end position="690"/>
    </location>
</feature>
<keyword evidence="3" id="KW-0813">Transport</keyword>
<dbReference type="GeneID" id="20667759"/>
<dbReference type="PANTHER" id="PTHR22624">
    <property type="entry name" value="CYSTEINE PROTEASE ATG4"/>
    <property type="match status" value="1"/>
</dbReference>
<feature type="compositionally biased region" description="Polar residues" evidence="12">
    <location>
        <begin position="662"/>
        <end position="678"/>
    </location>
</feature>
<keyword evidence="15" id="KW-1185">Reference proteome</keyword>
<feature type="compositionally biased region" description="Basic and acidic residues" evidence="12">
    <location>
        <begin position="592"/>
        <end position="610"/>
    </location>
</feature>
<dbReference type="GO" id="GO:0015031">
    <property type="term" value="P:protein transport"/>
    <property type="evidence" value="ECO:0007669"/>
    <property type="project" value="UniProtKB-KW"/>
</dbReference>
<dbReference type="EMBL" id="KI925462">
    <property type="protein sequence ID" value="ETW78416.1"/>
    <property type="molecule type" value="Genomic_DNA"/>
</dbReference>
<dbReference type="PANTHER" id="PTHR22624:SF49">
    <property type="entry name" value="CYSTEINE PROTEASE"/>
    <property type="match status" value="1"/>
</dbReference>
<evidence type="ECO:0000256" key="1">
    <source>
        <dbReference type="ARBA" id="ARBA00004329"/>
    </source>
</evidence>
<feature type="compositionally biased region" description="Low complexity" evidence="12">
    <location>
        <begin position="291"/>
        <end position="300"/>
    </location>
</feature>
<name>W4JZZ2_HETIT</name>
<feature type="compositionally biased region" description="Low complexity" evidence="12">
    <location>
        <begin position="260"/>
        <end position="283"/>
    </location>
</feature>
<evidence type="ECO:0000256" key="4">
    <source>
        <dbReference type="ARBA" id="ARBA00022490"/>
    </source>
</evidence>
<feature type="compositionally biased region" description="Low complexity" evidence="12">
    <location>
        <begin position="36"/>
        <end position="59"/>
    </location>
</feature>
<feature type="region of interest" description="Disordered" evidence="12">
    <location>
        <begin position="1"/>
        <end position="154"/>
    </location>
</feature>
<comment type="function">
    <text evidence="11">Required for selective autophagic degradation of the nucleus (nucleophagy) as well as for mitophagy which contributes to regulate mitochondrial quantity and quality by eliminating the mitochondria to a basal level to fulfill cellular energy requirements and preventing excess ROS production.</text>
</comment>
<feature type="compositionally biased region" description="Basic and acidic residues" evidence="12">
    <location>
        <begin position="848"/>
        <end position="861"/>
    </location>
</feature>
<gene>
    <name evidence="14" type="ORF">HETIRDRAFT_157893</name>
</gene>
<dbReference type="EC" id="3.4.22.-" evidence="11"/>
<dbReference type="RefSeq" id="XP_009550387.1">
    <property type="nucleotide sequence ID" value="XM_009552092.1"/>
</dbReference>
<evidence type="ECO:0000256" key="2">
    <source>
        <dbReference type="ARBA" id="ARBA00010958"/>
    </source>
</evidence>
<feature type="region of interest" description="Disordered" evidence="12">
    <location>
        <begin position="246"/>
        <end position="306"/>
    </location>
</feature>
<keyword evidence="9" id="KW-0072">Autophagy</keyword>
<dbReference type="AlphaFoldDB" id="W4JZZ2"/>
<feature type="region of interest" description="Disordered" evidence="12">
    <location>
        <begin position="575"/>
        <end position="631"/>
    </location>
</feature>
<keyword evidence="11" id="KW-0539">Nucleus</keyword>
<dbReference type="GO" id="GO:0004197">
    <property type="term" value="F:cysteine-type endopeptidase activity"/>
    <property type="evidence" value="ECO:0007669"/>
    <property type="project" value="TreeGrafter"/>
</dbReference>
<comment type="similarity">
    <text evidence="2 11">Belongs to the peptidase C54 family.</text>
</comment>
<dbReference type="SUPFAM" id="SSF54001">
    <property type="entry name" value="Cysteine proteinases"/>
    <property type="match status" value="2"/>
</dbReference>
<dbReference type="GO" id="GO:0005634">
    <property type="term" value="C:nucleus"/>
    <property type="evidence" value="ECO:0007669"/>
    <property type="project" value="UniProtKB-SubCell"/>
</dbReference>
<dbReference type="GO" id="GO:0019786">
    <property type="term" value="F:protein-phosphatidylethanolamide deconjugating activity"/>
    <property type="evidence" value="ECO:0007669"/>
    <property type="project" value="InterPro"/>
</dbReference>
<feature type="domain" description="Peptidase C54 catalytic" evidence="13">
    <location>
        <begin position="309"/>
        <end position="743"/>
    </location>
</feature>
<evidence type="ECO:0000256" key="12">
    <source>
        <dbReference type="SAM" id="MobiDB-lite"/>
    </source>
</evidence>
<dbReference type="Pfam" id="PF03416">
    <property type="entry name" value="Peptidase_C54"/>
    <property type="match status" value="1"/>
</dbReference>
<sequence>MSGKSRHAASTSSPSHTPKLPKFLQSKQTRDRSKSMIDPSSGSSIASSSSSSSHILSDSQTTASSSTRKNNGYRSPTRRGSKLMGAQESRADQEATPDADMSEGASIVEDSMDEPPVIIEPISPRIRTRSERPLSSASENHVSFYQPSHSSTRLSDLPTRLSGWFQHAFNSSSTDLALPSLLSNSHLSTTTTTTSPKGKASALLTAAKHGRGHLDKAVRYLLDSDATPDDCPEVIWLLGVQHSGYEPPVSLTPSTPPPSGRRGSVGSRRSPSFRSSTSSTVTGPNIPADLSRSQSQSPSSKHPGHTWPAEFYSDFTSRIWLTYRSHFQPIRDSTLSALDYEQADLNSVGAVASSPQPKRWNWPGTGEKGWTSDSGWGCMLRTGQSLLANALLHLHLGRDWRRPPYAVHTSDYATYVQLLTWFFDSPSPSCPFSVHRMALAGKELGKDVGQWFGPSTAAGAIKTLVHAFPNASLGVSVAVDSQIFQTDVYAASHPETSYPKRGKTSAWGGRAVLVLIGIRLGLDGVNPIYYDTIKTLYTFPQSIGIAGGRPSSSYYFVGSQADNLFYLDPHHARPAVSLRPPPSLPESAQVTPRDRFDRQTSPDSDRENKKQPPSSHHYRSPTSPSSVRTGSSTFSYHAPYSPSPLAYQVSSSSSSNAHARWHSTSIPSTPSHGGSEFSSGELREEPDSGLDPIQAHFVSAYSVADLKTFHCDRVRKMPMSGLDPSMLIGFLCKDENDWIDLRSRIADLSRTHKAIFSVHDEPPSWPSDSDDNMGLESMSEPDMDMDMPEEDGDFFDASEGRARPGSVSPDADAMSGNGEAKSLPSEVDTEEDPLGPITPGPHSLSTFERVHSSEAQERDSEFFADDADDDDDDWVDPSLPTPQPRSPAEPLTPARPRVRTDSSNDKSDNGRKAQHSRRSNASVMQSPPPLAQDHFPFPTSQSESPEERKRIPQMSTARARDGGRTQSGGVRGVLTNNDGDDF</sequence>
<keyword evidence="4 11" id="KW-0963">Cytoplasm</keyword>
<evidence type="ECO:0000256" key="7">
    <source>
        <dbReference type="ARBA" id="ARBA00022807"/>
    </source>
</evidence>
<dbReference type="GO" id="GO:0016485">
    <property type="term" value="P:protein processing"/>
    <property type="evidence" value="ECO:0007669"/>
    <property type="project" value="TreeGrafter"/>
</dbReference>
<dbReference type="InParanoid" id="W4JZZ2"/>
<evidence type="ECO:0000313" key="15">
    <source>
        <dbReference type="Proteomes" id="UP000030671"/>
    </source>
</evidence>
<dbReference type="GO" id="GO:0000045">
    <property type="term" value="P:autophagosome assembly"/>
    <property type="evidence" value="ECO:0007669"/>
    <property type="project" value="TreeGrafter"/>
</dbReference>
<dbReference type="GO" id="GO:0000423">
    <property type="term" value="P:mitophagy"/>
    <property type="evidence" value="ECO:0007669"/>
    <property type="project" value="TreeGrafter"/>
</dbReference>
<feature type="compositionally biased region" description="Acidic residues" evidence="12">
    <location>
        <begin position="862"/>
        <end position="875"/>
    </location>
</feature>
<comment type="subcellular location">
    <subcellularLocation>
        <location evidence="11">Nucleus</location>
    </subcellularLocation>
    <subcellularLocation>
        <location evidence="11">Cytoplasm</location>
    </subcellularLocation>
    <subcellularLocation>
        <location evidence="1">Preautophagosomal structure</location>
    </subcellularLocation>
</comment>
<dbReference type="KEGG" id="hir:HETIRDRAFT_157893"/>
<dbReference type="OrthoDB" id="2960936at2759"/>
<dbReference type="GO" id="GO:0000407">
    <property type="term" value="C:phagophore assembly site"/>
    <property type="evidence" value="ECO:0007669"/>
    <property type="project" value="UniProtKB-SubCell"/>
</dbReference>
<keyword evidence="7" id="KW-0788">Thiol protease</keyword>
<feature type="compositionally biased region" description="Polar residues" evidence="12">
    <location>
        <begin position="133"/>
        <end position="154"/>
    </location>
</feature>
<dbReference type="InterPro" id="IPR038765">
    <property type="entry name" value="Papain-like_cys_pep_sf"/>
</dbReference>
<keyword evidence="5 11" id="KW-0645">Protease</keyword>
<dbReference type="InterPro" id="IPR046792">
    <property type="entry name" value="Peptidase_C54_cat"/>
</dbReference>
<dbReference type="InterPro" id="IPR005078">
    <property type="entry name" value="Peptidase_C54"/>
</dbReference>
<protein>
    <recommendedName>
        <fullName evidence="11">Cysteine protease</fullName>
        <ecNumber evidence="11">3.4.22.-</ecNumber>
    </recommendedName>
</protein>
<evidence type="ECO:0000259" key="13">
    <source>
        <dbReference type="Pfam" id="PF03416"/>
    </source>
</evidence>
<dbReference type="GO" id="GO:0035973">
    <property type="term" value="P:aggrephagy"/>
    <property type="evidence" value="ECO:0007669"/>
    <property type="project" value="TreeGrafter"/>
</dbReference>
<keyword evidence="8" id="KW-0653">Protein transport</keyword>
<feature type="compositionally biased region" description="Basic and acidic residues" evidence="12">
    <location>
        <begin position="898"/>
        <end position="911"/>
    </location>
</feature>
<keyword evidence="6 11" id="KW-0378">Hydrolase</keyword>
<dbReference type="HOGENOM" id="CLU_005225_0_0_1"/>
<dbReference type="STRING" id="747525.W4JZZ2"/>
<dbReference type="GO" id="GO:0034727">
    <property type="term" value="P:piecemeal microautophagy of the nucleus"/>
    <property type="evidence" value="ECO:0007669"/>
    <property type="project" value="TreeGrafter"/>
</dbReference>
<evidence type="ECO:0000256" key="8">
    <source>
        <dbReference type="ARBA" id="ARBA00022927"/>
    </source>
</evidence>
<feature type="region of interest" description="Disordered" evidence="12">
    <location>
        <begin position="758"/>
        <end position="982"/>
    </location>
</feature>
<feature type="compositionally biased region" description="Polar residues" evidence="12">
    <location>
        <begin position="620"/>
        <end position="631"/>
    </location>
</feature>
<evidence type="ECO:0000256" key="10">
    <source>
        <dbReference type="ARBA" id="ARBA00029362"/>
    </source>
</evidence>
<dbReference type="Proteomes" id="UP000030671">
    <property type="component" value="Unassembled WGS sequence"/>
</dbReference>